<dbReference type="AlphaFoldDB" id="A0A9Q0K5Q3"/>
<dbReference type="EMBL" id="JAMYWD010000008">
    <property type="protein sequence ID" value="KAJ4962388.1"/>
    <property type="molecule type" value="Genomic_DNA"/>
</dbReference>
<evidence type="ECO:0000313" key="2">
    <source>
        <dbReference type="Proteomes" id="UP001141806"/>
    </source>
</evidence>
<proteinExistence type="predicted"/>
<organism evidence="1 2">
    <name type="scientific">Protea cynaroides</name>
    <dbReference type="NCBI Taxonomy" id="273540"/>
    <lineage>
        <taxon>Eukaryota</taxon>
        <taxon>Viridiplantae</taxon>
        <taxon>Streptophyta</taxon>
        <taxon>Embryophyta</taxon>
        <taxon>Tracheophyta</taxon>
        <taxon>Spermatophyta</taxon>
        <taxon>Magnoliopsida</taxon>
        <taxon>Proteales</taxon>
        <taxon>Proteaceae</taxon>
        <taxon>Protea</taxon>
    </lineage>
</organism>
<evidence type="ECO:0000313" key="1">
    <source>
        <dbReference type="EMBL" id="KAJ4962388.1"/>
    </source>
</evidence>
<reference evidence="1" key="1">
    <citation type="journal article" date="2023" name="Plant J.">
        <title>The genome of the king protea, Protea cynaroides.</title>
        <authorList>
            <person name="Chang J."/>
            <person name="Duong T.A."/>
            <person name="Schoeman C."/>
            <person name="Ma X."/>
            <person name="Roodt D."/>
            <person name="Barker N."/>
            <person name="Li Z."/>
            <person name="Van de Peer Y."/>
            <person name="Mizrachi E."/>
        </authorList>
    </citation>
    <scope>NUCLEOTIDE SEQUENCE</scope>
    <source>
        <tissue evidence="1">Young leaves</tissue>
    </source>
</reference>
<name>A0A9Q0K5Q3_9MAGN</name>
<accession>A0A9Q0K5Q3</accession>
<gene>
    <name evidence="1" type="ORF">NE237_022327</name>
</gene>
<comment type="caution">
    <text evidence="1">The sequence shown here is derived from an EMBL/GenBank/DDBJ whole genome shotgun (WGS) entry which is preliminary data.</text>
</comment>
<protein>
    <submittedName>
        <fullName evidence="1">Uncharacterized protein</fullName>
    </submittedName>
</protein>
<dbReference type="Proteomes" id="UP001141806">
    <property type="component" value="Unassembled WGS sequence"/>
</dbReference>
<sequence length="137" mass="15591">MTIPPAEEPSFDGKFLPLQLATVRIEMSGTDAPPCRLQQLFILEYDKELGDLVTTPYLFDDMGRRKEEGERNGVRGLMEFMVPMDLSLYSITFSAARPMLSWSLSIYLYLLHLKSLICSPITICSDGIHMRGHFRLS</sequence>
<keyword evidence="2" id="KW-1185">Reference proteome</keyword>